<feature type="region of interest" description="Disordered" evidence="1">
    <location>
        <begin position="42"/>
        <end position="78"/>
    </location>
</feature>
<protein>
    <submittedName>
        <fullName evidence="2">Uncharacterized protein</fullName>
    </submittedName>
</protein>
<sequence length="103" mass="12110">MLMSIIKLILRRRFPHRHGGFQDQDFHREDWRVFLPPKAEGVSQLEGQGEDDLPWRSSLGPEDGGRRDRRGRQKDDQTPICGLWDLYDSIQRSCPPLRVDNRV</sequence>
<keyword evidence="3" id="KW-1185">Reference proteome</keyword>
<organism evidence="2 3">
    <name type="scientific">Aspergillus candidus</name>
    <dbReference type="NCBI Taxonomy" id="41067"/>
    <lineage>
        <taxon>Eukaryota</taxon>
        <taxon>Fungi</taxon>
        <taxon>Dikarya</taxon>
        <taxon>Ascomycota</taxon>
        <taxon>Pezizomycotina</taxon>
        <taxon>Eurotiomycetes</taxon>
        <taxon>Eurotiomycetidae</taxon>
        <taxon>Eurotiales</taxon>
        <taxon>Aspergillaceae</taxon>
        <taxon>Aspergillus</taxon>
        <taxon>Aspergillus subgen. Circumdati</taxon>
    </lineage>
</organism>
<accession>A0A2I2FLJ5</accession>
<evidence type="ECO:0000256" key="1">
    <source>
        <dbReference type="SAM" id="MobiDB-lite"/>
    </source>
</evidence>
<dbReference type="RefSeq" id="XP_024675486.1">
    <property type="nucleotide sequence ID" value="XM_024820823.1"/>
</dbReference>
<dbReference type="GeneID" id="36527983"/>
<evidence type="ECO:0000313" key="3">
    <source>
        <dbReference type="Proteomes" id="UP000234585"/>
    </source>
</evidence>
<dbReference type="Proteomes" id="UP000234585">
    <property type="component" value="Unassembled WGS sequence"/>
</dbReference>
<dbReference type="EMBL" id="KZ559120">
    <property type="protein sequence ID" value="PLB41474.1"/>
    <property type="molecule type" value="Genomic_DNA"/>
</dbReference>
<proteinExistence type="predicted"/>
<name>A0A2I2FLJ5_ASPCN</name>
<reference evidence="2 3" key="1">
    <citation type="submission" date="2017-12" db="EMBL/GenBank/DDBJ databases">
        <authorList>
            <consortium name="DOE Joint Genome Institute"/>
            <person name="Haridas S."/>
            <person name="Kjaerbolling I."/>
            <person name="Vesth T.C."/>
            <person name="Frisvad J.C."/>
            <person name="Nybo J.L."/>
            <person name="Theobald S."/>
            <person name="Kuo A."/>
            <person name="Bowyer P."/>
            <person name="Matsuda Y."/>
            <person name="Mondo S."/>
            <person name="Lyhne E.K."/>
            <person name="Kogle M.E."/>
            <person name="Clum A."/>
            <person name="Lipzen A."/>
            <person name="Salamov A."/>
            <person name="Ngan C.Y."/>
            <person name="Daum C."/>
            <person name="Chiniquy J."/>
            <person name="Barry K."/>
            <person name="LaButti K."/>
            <person name="Simmons B.A."/>
            <person name="Magnuson J.K."/>
            <person name="Mortensen U.H."/>
            <person name="Larsen T.O."/>
            <person name="Grigoriev I.V."/>
            <person name="Baker S.E."/>
            <person name="Andersen M.R."/>
            <person name="Nordberg H.P."/>
            <person name="Cantor M.N."/>
            <person name="Hua S.X."/>
        </authorList>
    </citation>
    <scope>NUCLEOTIDE SEQUENCE [LARGE SCALE GENOMIC DNA]</scope>
    <source>
        <strain evidence="2 3">CBS 102.13</strain>
    </source>
</reference>
<dbReference type="OrthoDB" id="10490596at2759"/>
<dbReference type="AlphaFoldDB" id="A0A2I2FLJ5"/>
<evidence type="ECO:0000313" key="2">
    <source>
        <dbReference type="EMBL" id="PLB41474.1"/>
    </source>
</evidence>
<gene>
    <name evidence="2" type="ORF">BDW47DRAFT_99131</name>
</gene>